<dbReference type="Gene3D" id="1.10.287.950">
    <property type="entry name" value="Methyl-accepting chemotaxis protein"/>
    <property type="match status" value="1"/>
</dbReference>
<keyword evidence="6" id="KW-1133">Transmembrane helix</keyword>
<evidence type="ECO:0000259" key="8">
    <source>
        <dbReference type="PROSITE" id="PS50885"/>
    </source>
</evidence>
<dbReference type="GO" id="GO:0004888">
    <property type="term" value="F:transmembrane signaling receptor activity"/>
    <property type="evidence" value="ECO:0007669"/>
    <property type="project" value="InterPro"/>
</dbReference>
<dbReference type="GO" id="GO:0006935">
    <property type="term" value="P:chemotaxis"/>
    <property type="evidence" value="ECO:0007669"/>
    <property type="project" value="InterPro"/>
</dbReference>
<feature type="domain" description="Methyl-accepting transducer" evidence="7">
    <location>
        <begin position="282"/>
        <end position="518"/>
    </location>
</feature>
<dbReference type="PANTHER" id="PTHR32089">
    <property type="entry name" value="METHYL-ACCEPTING CHEMOTAXIS PROTEIN MCPB"/>
    <property type="match status" value="1"/>
</dbReference>
<feature type="coiled-coil region" evidence="5">
    <location>
        <begin position="525"/>
        <end position="555"/>
    </location>
</feature>
<dbReference type="SMART" id="SM00283">
    <property type="entry name" value="MA"/>
    <property type="match status" value="1"/>
</dbReference>
<dbReference type="Pfam" id="PF00015">
    <property type="entry name" value="MCPsignal"/>
    <property type="match status" value="1"/>
</dbReference>
<dbReference type="EMBL" id="DXEV01000070">
    <property type="protein sequence ID" value="HIX56522.1"/>
    <property type="molecule type" value="Genomic_DNA"/>
</dbReference>
<keyword evidence="5" id="KW-0175">Coiled coil</keyword>
<dbReference type="PANTHER" id="PTHR32089:SF112">
    <property type="entry name" value="LYSOZYME-LIKE PROTEIN-RELATED"/>
    <property type="match status" value="1"/>
</dbReference>
<name>A0A9D1WDZ4_9GAMM</name>
<comment type="caution">
    <text evidence="9">The sequence shown here is derived from an EMBL/GenBank/DDBJ whole genome shotgun (WGS) entry which is preliminary data.</text>
</comment>
<proteinExistence type="inferred from homology"/>
<dbReference type="SUPFAM" id="SSF58104">
    <property type="entry name" value="Methyl-accepting chemotaxis protein (MCP) signaling domain"/>
    <property type="match status" value="1"/>
</dbReference>
<feature type="domain" description="HAMP" evidence="8">
    <location>
        <begin position="225"/>
        <end position="277"/>
    </location>
</feature>
<accession>A0A9D1WDZ4</accession>
<evidence type="ECO:0000259" key="7">
    <source>
        <dbReference type="PROSITE" id="PS50111"/>
    </source>
</evidence>
<feature type="transmembrane region" description="Helical" evidence="6">
    <location>
        <begin position="201"/>
        <end position="223"/>
    </location>
</feature>
<evidence type="ECO:0000313" key="10">
    <source>
        <dbReference type="Proteomes" id="UP000886829"/>
    </source>
</evidence>
<organism evidence="9 10">
    <name type="scientific">Candidatus Anaerobiospirillum pullistercoris</name>
    <dbReference type="NCBI Taxonomy" id="2838452"/>
    <lineage>
        <taxon>Bacteria</taxon>
        <taxon>Pseudomonadati</taxon>
        <taxon>Pseudomonadota</taxon>
        <taxon>Gammaproteobacteria</taxon>
        <taxon>Aeromonadales</taxon>
        <taxon>Succinivibrionaceae</taxon>
        <taxon>Anaerobiospirillum</taxon>
    </lineage>
</organism>
<dbReference type="GO" id="GO:0007165">
    <property type="term" value="P:signal transduction"/>
    <property type="evidence" value="ECO:0007669"/>
    <property type="project" value="UniProtKB-KW"/>
</dbReference>
<dbReference type="PRINTS" id="PR00260">
    <property type="entry name" value="CHEMTRNSDUCR"/>
</dbReference>
<evidence type="ECO:0000256" key="5">
    <source>
        <dbReference type="SAM" id="Coils"/>
    </source>
</evidence>
<gene>
    <name evidence="9" type="ORF">H9850_03505</name>
</gene>
<keyword evidence="2 4" id="KW-0807">Transducer</keyword>
<dbReference type="CDD" id="cd06225">
    <property type="entry name" value="HAMP"/>
    <property type="match status" value="1"/>
</dbReference>
<feature type="coiled-coil region" evidence="5">
    <location>
        <begin position="350"/>
        <end position="377"/>
    </location>
</feature>
<comment type="similarity">
    <text evidence="3">Belongs to the methyl-accepting chemotaxis (MCP) protein family.</text>
</comment>
<protein>
    <submittedName>
        <fullName evidence="9">Methyl-accepting chemotaxis protein</fullName>
    </submittedName>
</protein>
<feature type="transmembrane region" description="Helical" evidence="6">
    <location>
        <begin position="12"/>
        <end position="37"/>
    </location>
</feature>
<evidence type="ECO:0000313" key="9">
    <source>
        <dbReference type="EMBL" id="HIX56522.1"/>
    </source>
</evidence>
<evidence type="ECO:0000256" key="3">
    <source>
        <dbReference type="ARBA" id="ARBA00029447"/>
    </source>
</evidence>
<dbReference type="GO" id="GO:0016020">
    <property type="term" value="C:membrane"/>
    <property type="evidence" value="ECO:0007669"/>
    <property type="project" value="UniProtKB-SubCell"/>
</dbReference>
<reference evidence="9" key="2">
    <citation type="submission" date="2021-04" db="EMBL/GenBank/DDBJ databases">
        <authorList>
            <person name="Gilroy R."/>
        </authorList>
    </citation>
    <scope>NUCLEOTIDE SEQUENCE</scope>
    <source>
        <strain evidence="9">USASDec5-558</strain>
    </source>
</reference>
<dbReference type="InterPro" id="IPR004090">
    <property type="entry name" value="Chemotax_Me-accpt_rcpt"/>
</dbReference>
<dbReference type="InterPro" id="IPR003660">
    <property type="entry name" value="HAMP_dom"/>
</dbReference>
<sequence>MFKAFFDLSTKAKLLSCFIVVIVLNAVVTLTAIISIYNVQSVAVDIESLSDVSMKRTLRFQHTIIATDTLFLSGLNDQDNSVPFQSLRAQAPTAVQNMNNIVKELTPESINPHVAEMIPEYRDTVLQIRADVQKFLQAVEALRPRITQAIDGETSIEEALELYLIEVHTHAMRAIGDCSKVVSLQAQYSTMMAKESADPTAVYMSSALAVFSIVFALFCAVTLSNYMSRSLGKQVDCLRALSQGDFSKVLKTNTKDEFGECGRMLETMRSSINGVLTTVNSACDRLQGEMTNLHQLSQEISTSSADVQTQSVAVAAASDEMVSTTSDIARNCETAAAGANECQDMTANSVTQVQSTVENIRQQAEQTKDNAAKVETLAQQTNKIGSIVSTIDEIAAQTNLLALNAAIEAARAGEAGRGFAVVADEVRALASRTTDSTKEISDMIKTVQSEAKVATDAIASSVSEMDAIAEAAHNIMTILDDVSSRVTNVTGQITQIATAAEEQTTATSEISNNMQKVSGATTNMSNDAQNQIDAMGQANDELQKLRKALRFFKNANA</sequence>
<reference evidence="9" key="1">
    <citation type="journal article" date="2021" name="PeerJ">
        <title>Extensive microbial diversity within the chicken gut microbiome revealed by metagenomics and culture.</title>
        <authorList>
            <person name="Gilroy R."/>
            <person name="Ravi A."/>
            <person name="Getino M."/>
            <person name="Pursley I."/>
            <person name="Horton D.L."/>
            <person name="Alikhan N.F."/>
            <person name="Baker D."/>
            <person name="Gharbi K."/>
            <person name="Hall N."/>
            <person name="Watson M."/>
            <person name="Adriaenssens E.M."/>
            <person name="Foster-Nyarko E."/>
            <person name="Jarju S."/>
            <person name="Secka A."/>
            <person name="Antonio M."/>
            <person name="Oren A."/>
            <person name="Chaudhuri R.R."/>
            <person name="La Ragione R."/>
            <person name="Hildebrand F."/>
            <person name="Pallen M.J."/>
        </authorList>
    </citation>
    <scope>NUCLEOTIDE SEQUENCE</scope>
    <source>
        <strain evidence="9">USASDec5-558</strain>
    </source>
</reference>
<dbReference type="AlphaFoldDB" id="A0A9D1WDZ4"/>
<evidence type="ECO:0000256" key="1">
    <source>
        <dbReference type="ARBA" id="ARBA00004370"/>
    </source>
</evidence>
<dbReference type="InterPro" id="IPR004089">
    <property type="entry name" value="MCPsignal_dom"/>
</dbReference>
<evidence type="ECO:0000256" key="4">
    <source>
        <dbReference type="PROSITE-ProRule" id="PRU00284"/>
    </source>
</evidence>
<keyword evidence="6" id="KW-0472">Membrane</keyword>
<dbReference type="PROSITE" id="PS50885">
    <property type="entry name" value="HAMP"/>
    <property type="match status" value="1"/>
</dbReference>
<dbReference type="Proteomes" id="UP000886829">
    <property type="component" value="Unassembled WGS sequence"/>
</dbReference>
<evidence type="ECO:0000256" key="6">
    <source>
        <dbReference type="SAM" id="Phobius"/>
    </source>
</evidence>
<comment type="subcellular location">
    <subcellularLocation>
        <location evidence="1">Membrane</location>
    </subcellularLocation>
</comment>
<keyword evidence="6" id="KW-0812">Transmembrane</keyword>
<evidence type="ECO:0000256" key="2">
    <source>
        <dbReference type="ARBA" id="ARBA00023224"/>
    </source>
</evidence>
<dbReference type="FunFam" id="1.10.287.950:FF:000001">
    <property type="entry name" value="Methyl-accepting chemotaxis sensory transducer"/>
    <property type="match status" value="1"/>
</dbReference>
<dbReference type="PROSITE" id="PS50111">
    <property type="entry name" value="CHEMOTAXIS_TRANSDUC_2"/>
    <property type="match status" value="1"/>
</dbReference>
<dbReference type="CDD" id="cd11386">
    <property type="entry name" value="MCP_signal"/>
    <property type="match status" value="1"/>
</dbReference>